<dbReference type="PhylomeDB" id="A0A0A2IFJ3"/>
<dbReference type="VEuPathDB" id="FungiDB:PEXP_108400"/>
<evidence type="ECO:0000256" key="1">
    <source>
        <dbReference type="SAM" id="MobiDB-lite"/>
    </source>
</evidence>
<evidence type="ECO:0000313" key="3">
    <source>
        <dbReference type="Proteomes" id="UP000030143"/>
    </source>
</evidence>
<gene>
    <name evidence="2" type="ORF">PEX2_106960</name>
</gene>
<proteinExistence type="predicted"/>
<comment type="caution">
    <text evidence="2">The sequence shown here is derived from an EMBL/GenBank/DDBJ whole genome shotgun (WGS) entry which is preliminary data.</text>
</comment>
<dbReference type="GeneID" id="27683385"/>
<dbReference type="STRING" id="27334.A0A0A2IFJ3"/>
<dbReference type="OrthoDB" id="3538597at2759"/>
<reference evidence="2 3" key="1">
    <citation type="journal article" date="2015" name="Mol. Plant Microbe Interact.">
        <title>Genome, transcriptome, and functional analyses of Penicillium expansum provide new insights into secondary metabolism and pathogenicity.</title>
        <authorList>
            <person name="Ballester A.R."/>
            <person name="Marcet-Houben M."/>
            <person name="Levin E."/>
            <person name="Sela N."/>
            <person name="Selma-Lazaro C."/>
            <person name="Carmona L."/>
            <person name="Wisniewski M."/>
            <person name="Droby S."/>
            <person name="Gonzalez-Candelas L."/>
            <person name="Gabaldon T."/>
        </authorList>
    </citation>
    <scope>NUCLEOTIDE SEQUENCE [LARGE SCALE GENOMIC DNA]</scope>
    <source>
        <strain evidence="2 3">MD-8</strain>
    </source>
</reference>
<evidence type="ECO:0000313" key="2">
    <source>
        <dbReference type="EMBL" id="KGO51171.1"/>
    </source>
</evidence>
<organism evidence="2 3">
    <name type="scientific">Penicillium expansum</name>
    <name type="common">Blue mold rot fungus</name>
    <dbReference type="NCBI Taxonomy" id="27334"/>
    <lineage>
        <taxon>Eukaryota</taxon>
        <taxon>Fungi</taxon>
        <taxon>Dikarya</taxon>
        <taxon>Ascomycota</taxon>
        <taxon>Pezizomycotina</taxon>
        <taxon>Eurotiomycetes</taxon>
        <taxon>Eurotiomycetidae</taxon>
        <taxon>Eurotiales</taxon>
        <taxon>Aspergillaceae</taxon>
        <taxon>Penicillium</taxon>
    </lineage>
</organism>
<dbReference type="AlphaFoldDB" id="A0A0A2IFJ3"/>
<feature type="region of interest" description="Disordered" evidence="1">
    <location>
        <begin position="772"/>
        <end position="797"/>
    </location>
</feature>
<feature type="compositionally biased region" description="Basic and acidic residues" evidence="1">
    <location>
        <begin position="772"/>
        <end position="781"/>
    </location>
</feature>
<sequence length="797" mass="91550">MDSTEYANRWNLAKHLHINFLGPVQPNGWPSIHERLFSDVQKLGRRGFDEFMESITIDTLEKPWRNATRNRAVRLSKLAEECFWGRRNESTWRFTIENEIMHRFSVEVACIQCRKRLWESEIPAATDISNTQVESLEARRRKRKPCQCLRGWGQNQDDGGINMLFSNRAEAAIKHYPPLEIASQPGRVKKYEAPDRVYGLKQTDNFKILLDSTDSRSLMTSTRQTLRETIEYSPFGPEGEPLLYPFLIMEAKPSNSAGRAEVDMQTAFCIKRLLKLQYDLRAATGDETQWPTGPLVWFLNWRGESWDVSAGFPETQLDTNANPDIYYTIVDLWHGNICGFDGALQLLLIVDYIFDWARDIYRPAILGELDVLATGDIMAPDPDVFSTMSRRISSWINTSTDIQATQVSFSGEPQDLNYLNVICQEGVIRDASVIESRYLGLHITENDVDTFLLSFPSAKEASIWLSDILNCLSGSWRVNGETIEAMESFWTAEPRPIREDFRRDEAFYLNIAIHMFVSEKWEPIRQLTCFSITESALRMVFYKIGHIDAPDFTQHPQVGRNAIETLLGRIMKQSIMENLTAVVSMLCMTSNFHKKGSRDQCKVIVTRSNGVKAGFRVDKSSQLIRSVISVYESHKIGQREPQDAYLRFSRLQCQQVIQQREEDIAIWPQLPPLGLDQKKKGVLVDSLYQSEECPKHCLYVVNGSDDLEDLPGLLDRMSRDGPYFKTIQLRSGQWNEEKLCHINSPVKPKGKWSSKRDSDAFARWIQFLETEQTKRSHRPGDRSSSPMVLSSDEEIEV</sequence>
<accession>A0A0A2IFJ3</accession>
<dbReference type="Proteomes" id="UP000030143">
    <property type="component" value="Unassembled WGS sequence"/>
</dbReference>
<protein>
    <submittedName>
        <fullName evidence="2">Uncharacterized protein</fullName>
    </submittedName>
</protein>
<dbReference type="HOGENOM" id="CLU_005168_2_0_1"/>
<keyword evidence="3" id="KW-1185">Reference proteome</keyword>
<dbReference type="EMBL" id="JQFZ01000308">
    <property type="protein sequence ID" value="KGO51171.1"/>
    <property type="molecule type" value="Genomic_DNA"/>
</dbReference>
<dbReference type="RefSeq" id="XP_016594175.1">
    <property type="nucleotide sequence ID" value="XM_016747964.1"/>
</dbReference>
<name>A0A0A2IFJ3_PENEN</name>